<dbReference type="SMART" id="SM00342">
    <property type="entry name" value="HTH_ARAC"/>
    <property type="match status" value="1"/>
</dbReference>
<dbReference type="InterPro" id="IPR018060">
    <property type="entry name" value="HTH_AraC"/>
</dbReference>
<dbReference type="InterPro" id="IPR037923">
    <property type="entry name" value="HTH-like"/>
</dbReference>
<dbReference type="PANTHER" id="PTHR46796">
    <property type="entry name" value="HTH-TYPE TRANSCRIPTIONAL ACTIVATOR RHAS-RELATED"/>
    <property type="match status" value="1"/>
</dbReference>
<evidence type="ECO:0000313" key="5">
    <source>
        <dbReference type="EMBL" id="MBN2964582.1"/>
    </source>
</evidence>
<sequence length="271" mass="31344">MMPSLLHNTVFENITDSNGAFTRHFHNTYTIGLTHAGLFKSTKERTSCDAYAYSTRIINPQEVHCGDSYAWQYTNFYPQAELLIDMYAQLYGERKLPLFAQHIVQDAHLYTLLKTFFHSVYAYEAPMESETKLIRALSYLIRTYAHVNRTKVPDLGDKTAVHTAKAYIQENLSEELSLDDLSTQTHLSKYHFLRVFAKDTGLTPHQYIIMERVSRAKELTLGGRSLAQASVEAGFSDQSHFIRSFRRMYGYAPKELLNKRNFILYPSHFSR</sequence>
<dbReference type="InterPro" id="IPR003313">
    <property type="entry name" value="AraC-bd"/>
</dbReference>
<reference evidence="6" key="2">
    <citation type="submission" date="2021-02" db="EMBL/GenBank/DDBJ databases">
        <title>Sulfurospirillum tamanensis sp. nov.</title>
        <authorList>
            <person name="Merkel A.Y."/>
        </authorList>
    </citation>
    <scope>NUCLEOTIDE SEQUENCE [LARGE SCALE GENOMIC DNA]</scope>
    <source>
        <strain evidence="6">T05b</strain>
    </source>
</reference>
<dbReference type="Proteomes" id="UP000703590">
    <property type="component" value="Unassembled WGS sequence"/>
</dbReference>
<keyword evidence="3" id="KW-0804">Transcription</keyword>
<evidence type="ECO:0000313" key="6">
    <source>
        <dbReference type="Proteomes" id="UP000703590"/>
    </source>
</evidence>
<comment type="caution">
    <text evidence="5">The sequence shown here is derived from an EMBL/GenBank/DDBJ whole genome shotgun (WGS) entry which is preliminary data.</text>
</comment>
<dbReference type="Pfam" id="PF12833">
    <property type="entry name" value="HTH_18"/>
    <property type="match status" value="1"/>
</dbReference>
<dbReference type="RefSeq" id="WP_205459134.1">
    <property type="nucleotide sequence ID" value="NZ_JAFHKK010000014.1"/>
</dbReference>
<feature type="domain" description="HTH araC/xylS-type" evidence="4">
    <location>
        <begin position="162"/>
        <end position="259"/>
    </location>
</feature>
<dbReference type="EMBL" id="JAFHKK010000014">
    <property type="protein sequence ID" value="MBN2964582.1"/>
    <property type="molecule type" value="Genomic_DNA"/>
</dbReference>
<accession>A0ABS2WSJ0</accession>
<dbReference type="InterPro" id="IPR050204">
    <property type="entry name" value="AraC_XylS_family_regulators"/>
</dbReference>
<evidence type="ECO:0000256" key="3">
    <source>
        <dbReference type="ARBA" id="ARBA00023163"/>
    </source>
</evidence>
<keyword evidence="2" id="KW-0238">DNA-binding</keyword>
<evidence type="ECO:0000256" key="1">
    <source>
        <dbReference type="ARBA" id="ARBA00023015"/>
    </source>
</evidence>
<dbReference type="PANTHER" id="PTHR46796:SF2">
    <property type="entry name" value="TRANSCRIPTIONAL REGULATORY PROTEIN"/>
    <property type="match status" value="1"/>
</dbReference>
<dbReference type="PROSITE" id="PS01124">
    <property type="entry name" value="HTH_ARAC_FAMILY_2"/>
    <property type="match status" value="1"/>
</dbReference>
<dbReference type="SUPFAM" id="SSF46689">
    <property type="entry name" value="Homeodomain-like"/>
    <property type="match status" value="2"/>
</dbReference>
<reference evidence="5 6" key="3">
    <citation type="submission" date="2021-02" db="EMBL/GenBank/DDBJ databases">
        <authorList>
            <person name="Merkel A.Y."/>
        </authorList>
    </citation>
    <scope>NUCLEOTIDE SEQUENCE [LARGE SCALE GENOMIC DNA]</scope>
    <source>
        <strain evidence="5 6">T05b</strain>
    </source>
</reference>
<name>A0ABS2WSJ0_9BACT</name>
<dbReference type="InterPro" id="IPR009057">
    <property type="entry name" value="Homeodomain-like_sf"/>
</dbReference>
<evidence type="ECO:0000259" key="4">
    <source>
        <dbReference type="PROSITE" id="PS01124"/>
    </source>
</evidence>
<protein>
    <submittedName>
        <fullName evidence="5">Helix-turn-helix transcriptional regulator</fullName>
    </submittedName>
</protein>
<reference evidence="5 6" key="1">
    <citation type="submission" date="2021-02" db="EMBL/GenBank/DDBJ databases">
        <title>Sulfurospirillum tamanensis sp. nov.</title>
        <authorList>
            <person name="Frolova A."/>
            <person name="Merkel A."/>
            <person name="Slobodkin A."/>
        </authorList>
    </citation>
    <scope>NUCLEOTIDE SEQUENCE [LARGE SCALE GENOMIC DNA]</scope>
    <source>
        <strain evidence="5 6">T05b</strain>
    </source>
</reference>
<dbReference type="Gene3D" id="1.10.10.60">
    <property type="entry name" value="Homeodomain-like"/>
    <property type="match status" value="2"/>
</dbReference>
<gene>
    <name evidence="5" type="ORF">JWV37_07305</name>
</gene>
<proteinExistence type="predicted"/>
<evidence type="ECO:0000256" key="2">
    <source>
        <dbReference type="ARBA" id="ARBA00023125"/>
    </source>
</evidence>
<dbReference type="SUPFAM" id="SSF51215">
    <property type="entry name" value="Regulatory protein AraC"/>
    <property type="match status" value="1"/>
</dbReference>
<organism evidence="5 6">
    <name type="scientific">Sulfurospirillum tamanense</name>
    <dbReference type="NCBI Taxonomy" id="2813362"/>
    <lineage>
        <taxon>Bacteria</taxon>
        <taxon>Pseudomonadati</taxon>
        <taxon>Campylobacterota</taxon>
        <taxon>Epsilonproteobacteria</taxon>
        <taxon>Campylobacterales</taxon>
        <taxon>Sulfurospirillaceae</taxon>
        <taxon>Sulfurospirillum</taxon>
    </lineage>
</organism>
<keyword evidence="6" id="KW-1185">Reference proteome</keyword>
<keyword evidence="1" id="KW-0805">Transcription regulation</keyword>
<dbReference type="Pfam" id="PF02311">
    <property type="entry name" value="AraC_binding"/>
    <property type="match status" value="1"/>
</dbReference>